<dbReference type="RefSeq" id="WP_007551105.1">
    <property type="nucleotide sequence ID" value="NZ_AFPU01000001.1"/>
</dbReference>
<evidence type="ECO:0008006" key="4">
    <source>
        <dbReference type="Google" id="ProtNLM"/>
    </source>
</evidence>
<protein>
    <recommendedName>
        <fullName evidence="4">Thr operon leader peptide</fullName>
    </recommendedName>
</protein>
<sequence length="169" mass="19396">MNRYSKITLVAIIVIIIPFAYSILNIFAADQLQFRWSEGKFSFFELSNGGDVEFCNTMPYWSSFKKFEIITFYDMKQNGIFTVYPLTINPASTAVQKGVFTSEEFTAAQYLFMNLDFEFDGGDIRIDPNKLYVMVNISTPIIGIIPYTTTLQYSGFEFSNLMNNEKLSC</sequence>
<reference evidence="2 3" key="1">
    <citation type="journal article" date="2011" name="J. Bacteriol.">
        <title>Genome Sequence of an Ammonia-Oxidizing Soil Archaeon, "Candidatus Nitrosoarchaeum koreensis" MY1.</title>
        <authorList>
            <person name="Kim B.K."/>
            <person name="Jung M.Y."/>
            <person name="Yu D.S."/>
            <person name="Park S.J."/>
            <person name="Oh T.K."/>
            <person name="Rhee S.K."/>
            <person name="Kim J.F."/>
        </authorList>
    </citation>
    <scope>NUCLEOTIDE SEQUENCE [LARGE SCALE GENOMIC DNA]</scope>
    <source>
        <strain evidence="2 3">MY1</strain>
    </source>
</reference>
<evidence type="ECO:0000313" key="3">
    <source>
        <dbReference type="Proteomes" id="UP000004440"/>
    </source>
</evidence>
<dbReference type="Proteomes" id="UP000004440">
    <property type="component" value="Unassembled WGS sequence"/>
</dbReference>
<name>F9CZ21_9ARCH</name>
<dbReference type="AlphaFoldDB" id="F9CZ21"/>
<feature type="transmembrane region" description="Helical" evidence="1">
    <location>
        <begin position="7"/>
        <end position="28"/>
    </location>
</feature>
<dbReference type="STRING" id="1001994.MY1_1423"/>
<evidence type="ECO:0000256" key="1">
    <source>
        <dbReference type="SAM" id="Phobius"/>
    </source>
</evidence>
<keyword evidence="1" id="KW-1133">Transmembrane helix</keyword>
<dbReference type="EMBL" id="AFPU01000001">
    <property type="protein sequence ID" value="EGP94179.1"/>
    <property type="molecule type" value="Genomic_DNA"/>
</dbReference>
<proteinExistence type="predicted"/>
<gene>
    <name evidence="2" type="ORF">MY1_1423</name>
</gene>
<dbReference type="OrthoDB" id="2471at2157"/>
<keyword evidence="3" id="KW-1185">Reference proteome</keyword>
<keyword evidence="1" id="KW-0812">Transmembrane</keyword>
<evidence type="ECO:0000313" key="2">
    <source>
        <dbReference type="EMBL" id="EGP94179.1"/>
    </source>
</evidence>
<comment type="caution">
    <text evidence="2">The sequence shown here is derived from an EMBL/GenBank/DDBJ whole genome shotgun (WGS) entry which is preliminary data.</text>
</comment>
<keyword evidence="1" id="KW-0472">Membrane</keyword>
<accession>F9CZ21</accession>
<organism evidence="2 3">
    <name type="scientific">Nitrosarchaeum koreense MY1</name>
    <dbReference type="NCBI Taxonomy" id="1001994"/>
    <lineage>
        <taxon>Archaea</taxon>
        <taxon>Nitrososphaerota</taxon>
        <taxon>Nitrososphaeria</taxon>
        <taxon>Nitrosopumilales</taxon>
        <taxon>Nitrosopumilaceae</taxon>
        <taxon>Nitrosarchaeum</taxon>
    </lineage>
</organism>